<organism evidence="1 2">
    <name type="scientific">Paraburkholderia susongensis</name>
    <dbReference type="NCBI Taxonomy" id="1515439"/>
    <lineage>
        <taxon>Bacteria</taxon>
        <taxon>Pseudomonadati</taxon>
        <taxon>Pseudomonadota</taxon>
        <taxon>Betaproteobacteria</taxon>
        <taxon>Burkholderiales</taxon>
        <taxon>Burkholderiaceae</taxon>
        <taxon>Paraburkholderia</taxon>
    </lineage>
</organism>
<dbReference type="RefSeq" id="WP_143808931.1">
    <property type="nucleotide sequence ID" value="NZ_FXAT01000004.1"/>
</dbReference>
<dbReference type="STRING" id="1515439.SAMN06265784_104139"/>
<evidence type="ECO:0008006" key="3">
    <source>
        <dbReference type="Google" id="ProtNLM"/>
    </source>
</evidence>
<dbReference type="EMBL" id="FXAT01000004">
    <property type="protein sequence ID" value="SMG43139.1"/>
    <property type="molecule type" value="Genomic_DNA"/>
</dbReference>
<sequence length="109" mass="12176">MAEGKAVRPRRIRVLGKRYDISYVTEDQLPDAYGLCHRGEQRIEIRDGLPAGEEADTVLHEILHAILHGMGVQLSEAVEEKFVLATASGLISVLQDNPKFSKWLIKPRG</sequence>
<gene>
    <name evidence="1" type="ORF">SAMN06265784_104139</name>
</gene>
<reference evidence="2" key="1">
    <citation type="submission" date="2017-04" db="EMBL/GenBank/DDBJ databases">
        <authorList>
            <person name="Varghese N."/>
            <person name="Submissions S."/>
        </authorList>
    </citation>
    <scope>NUCLEOTIDE SEQUENCE [LARGE SCALE GENOMIC DNA]</scope>
    <source>
        <strain evidence="2">LMG 29540</strain>
    </source>
</reference>
<dbReference type="Proteomes" id="UP000193228">
    <property type="component" value="Unassembled WGS sequence"/>
</dbReference>
<evidence type="ECO:0000313" key="2">
    <source>
        <dbReference type="Proteomes" id="UP000193228"/>
    </source>
</evidence>
<proteinExistence type="predicted"/>
<keyword evidence="2" id="KW-1185">Reference proteome</keyword>
<dbReference type="OrthoDB" id="9156092at2"/>
<dbReference type="AlphaFoldDB" id="A0A1X7KNP6"/>
<protein>
    <recommendedName>
        <fullName evidence="3">IrrE N-terminal-like domain-containing protein</fullName>
    </recommendedName>
</protein>
<accession>A0A1X7KNP6</accession>
<evidence type="ECO:0000313" key="1">
    <source>
        <dbReference type="EMBL" id="SMG43139.1"/>
    </source>
</evidence>
<name>A0A1X7KNP6_9BURK</name>